<dbReference type="InterPro" id="IPR027417">
    <property type="entry name" value="P-loop_NTPase"/>
</dbReference>
<evidence type="ECO:0000256" key="10">
    <source>
        <dbReference type="ARBA" id="ARBA00022989"/>
    </source>
</evidence>
<dbReference type="SUPFAM" id="SSF47384">
    <property type="entry name" value="Homodimeric domain of signal transducing histidine kinase"/>
    <property type="match status" value="1"/>
</dbReference>
<dbReference type="CDD" id="cd01987">
    <property type="entry name" value="USP_KdpD-like"/>
    <property type="match status" value="1"/>
</dbReference>
<dbReference type="Pfam" id="PF02518">
    <property type="entry name" value="HATPase_c"/>
    <property type="match status" value="1"/>
</dbReference>
<keyword evidence="16" id="KW-1185">Reference proteome</keyword>
<dbReference type="InterPro" id="IPR003661">
    <property type="entry name" value="HisK_dim/P_dom"/>
</dbReference>
<keyword evidence="8 15" id="KW-0418">Kinase</keyword>
<keyword evidence="12" id="KW-0472">Membrane</keyword>
<dbReference type="InterPro" id="IPR025201">
    <property type="entry name" value="KdpD_TM"/>
</dbReference>
<keyword evidence="4" id="KW-0597">Phosphoprotein</keyword>
<feature type="compositionally biased region" description="Basic and acidic residues" evidence="13">
    <location>
        <begin position="1"/>
        <end position="11"/>
    </location>
</feature>
<dbReference type="InterPro" id="IPR052023">
    <property type="entry name" value="Histidine_kinase_KdpD"/>
</dbReference>
<dbReference type="InterPro" id="IPR003852">
    <property type="entry name" value="Sig_transdc_His_kinase_KdpD_N"/>
</dbReference>
<evidence type="ECO:0000256" key="13">
    <source>
        <dbReference type="SAM" id="MobiDB-lite"/>
    </source>
</evidence>
<keyword evidence="7" id="KW-0547">Nucleotide-binding</keyword>
<dbReference type="Gene3D" id="3.40.50.300">
    <property type="entry name" value="P-loop containing nucleotide triphosphate hydrolases"/>
    <property type="match status" value="1"/>
</dbReference>
<evidence type="ECO:0000256" key="3">
    <source>
        <dbReference type="ARBA" id="ARBA00012438"/>
    </source>
</evidence>
<dbReference type="Gene3D" id="3.40.50.620">
    <property type="entry name" value="HUPs"/>
    <property type="match status" value="1"/>
</dbReference>
<protein>
    <recommendedName>
        <fullName evidence="3">histidine kinase</fullName>
        <ecNumber evidence="3">2.7.13.3</ecNumber>
    </recommendedName>
</protein>
<dbReference type="PANTHER" id="PTHR45569">
    <property type="entry name" value="SENSOR PROTEIN KDPD"/>
    <property type="match status" value="1"/>
</dbReference>
<evidence type="ECO:0000256" key="12">
    <source>
        <dbReference type="ARBA" id="ARBA00023136"/>
    </source>
</evidence>
<keyword evidence="10" id="KW-1133">Transmembrane helix</keyword>
<comment type="catalytic activity">
    <reaction evidence="1">
        <text>ATP + protein L-histidine = ADP + protein N-phospho-L-histidine.</text>
        <dbReference type="EC" id="2.7.13.3"/>
    </reaction>
</comment>
<dbReference type="Pfam" id="PF02702">
    <property type="entry name" value="KdpD"/>
    <property type="match status" value="1"/>
</dbReference>
<dbReference type="SMART" id="SM00388">
    <property type="entry name" value="HisKA"/>
    <property type="match status" value="1"/>
</dbReference>
<sequence length="905" mass="95991">MDEPGTRRRDPATPPDAPASGPPRDGAPGARAPGRLRIYLGYAPGVGTTTRLLETARALAMERADVVVGAVETHGRYDLAGLLLGLDVLPGPPRPPGQARQLEELDLDAALARRPAVLLVDDLAHSNAPSARHEQRWQDVRELLDAGVEVHATLGVYQLESLRDVVRAITGVAVRDAVPDSFFEAADEVELVDVSPDTLLGRLREGRIAASELDPHTPERFFRRASLVALRELALRRVAEHVDAEVVAGRREEGAAVAWPTAERVLVCVGPAPESERIVRAARRIAAGLRAPWSAAWVDVSGRTPLQEADRARVEEHLQLARSLGAEVVRLSGASVAEEILAWARARNVTRIVLGKPRHPRWRDLLRGSLVDEVIRGSADIEVNVVSGESTPRPAAVREPGRAAGGLEYLRAAVTVGLAAAIASAARAVLSVPDVEMLFLLAVTVVAVTSGRGPSLLASALSVVAYDFFFVPPALTLGVADARYLLTFAMMFGVGAVISTLTLRLREQERAAVERERRTSALYAVSRQLGSAIDAAGVGEVCARAAAEVLGGPAVLLERRRDGALVPLAAAPADASLTPAEAAVARWTMEHGGIAGRGTGTWRREAVVCAPIRISAEVLGVLAVRAGGTEGLRADQREFLEALCRQGAFALERVRLADDVRQAALRARTEELRSGLLSAVSHDLRTPLAAITGAATTLRDDPNLDGATRRELLDTVCEEAERLERLVSNLLHMTRLESGAVSPRREWVPLVEVLGVALSRLERRLAGRPVRVAVPDDLPLLSVDPVLLELLLVNLLENAAKYTPAGSEIDVGAAREGGAVVVEVADRGPGIPRGEEERVFERFRRGSHPGIAGVGLGLPIARAIAQAHGGRLVASGRAGGGAVFRLTLPLGAEPPGGAPGEEAPT</sequence>
<comment type="subcellular location">
    <subcellularLocation>
        <location evidence="2">Membrane</location>
        <topology evidence="2">Multi-pass membrane protein</topology>
    </subcellularLocation>
</comment>
<dbReference type="Pfam" id="PF00582">
    <property type="entry name" value="Usp"/>
    <property type="match status" value="1"/>
</dbReference>
<feature type="compositionally biased region" description="Pro residues" evidence="13">
    <location>
        <begin position="12"/>
        <end position="21"/>
    </location>
</feature>
<evidence type="ECO:0000256" key="1">
    <source>
        <dbReference type="ARBA" id="ARBA00000085"/>
    </source>
</evidence>
<feature type="region of interest" description="Disordered" evidence="13">
    <location>
        <begin position="1"/>
        <end position="32"/>
    </location>
</feature>
<dbReference type="CDD" id="cd00082">
    <property type="entry name" value="HisKA"/>
    <property type="match status" value="1"/>
</dbReference>
<evidence type="ECO:0000256" key="6">
    <source>
        <dbReference type="ARBA" id="ARBA00022692"/>
    </source>
</evidence>
<evidence type="ECO:0000259" key="14">
    <source>
        <dbReference type="PROSITE" id="PS50109"/>
    </source>
</evidence>
<gene>
    <name evidence="15" type="primary">kdpD</name>
    <name evidence="15" type="ORF">AMOR_31440</name>
</gene>
<evidence type="ECO:0000256" key="2">
    <source>
        <dbReference type="ARBA" id="ARBA00004141"/>
    </source>
</evidence>
<organism evidence="15 16">
    <name type="scientific">Anaeromyxobacter oryzae</name>
    <dbReference type="NCBI Taxonomy" id="2918170"/>
    <lineage>
        <taxon>Bacteria</taxon>
        <taxon>Pseudomonadati</taxon>
        <taxon>Myxococcota</taxon>
        <taxon>Myxococcia</taxon>
        <taxon>Myxococcales</taxon>
        <taxon>Cystobacterineae</taxon>
        <taxon>Anaeromyxobacteraceae</taxon>
        <taxon>Anaeromyxobacter</taxon>
    </lineage>
</organism>
<dbReference type="InterPro" id="IPR036890">
    <property type="entry name" value="HATPase_C_sf"/>
</dbReference>
<dbReference type="SUPFAM" id="SSF55781">
    <property type="entry name" value="GAF domain-like"/>
    <property type="match status" value="1"/>
</dbReference>
<dbReference type="InterPro" id="IPR004358">
    <property type="entry name" value="Sig_transdc_His_kin-like_C"/>
</dbReference>
<dbReference type="Proteomes" id="UP001162891">
    <property type="component" value="Chromosome"/>
</dbReference>
<dbReference type="Gene3D" id="3.30.565.10">
    <property type="entry name" value="Histidine kinase-like ATPase, C-terminal domain"/>
    <property type="match status" value="1"/>
</dbReference>
<dbReference type="PANTHER" id="PTHR45569:SF1">
    <property type="entry name" value="SENSOR PROTEIN KDPD"/>
    <property type="match status" value="1"/>
</dbReference>
<keyword evidence="6" id="KW-0812">Transmembrane</keyword>
<feature type="domain" description="Histidine kinase" evidence="14">
    <location>
        <begin position="679"/>
        <end position="892"/>
    </location>
</feature>
<dbReference type="CDD" id="cd00075">
    <property type="entry name" value="HATPase"/>
    <property type="match status" value="1"/>
</dbReference>
<dbReference type="Gene3D" id="1.10.287.130">
    <property type="match status" value="1"/>
</dbReference>
<dbReference type="SUPFAM" id="SSF52402">
    <property type="entry name" value="Adenine nucleotide alpha hydrolases-like"/>
    <property type="match status" value="1"/>
</dbReference>
<evidence type="ECO:0000256" key="7">
    <source>
        <dbReference type="ARBA" id="ARBA00022741"/>
    </source>
</evidence>
<dbReference type="GO" id="GO:0016301">
    <property type="term" value="F:kinase activity"/>
    <property type="evidence" value="ECO:0007669"/>
    <property type="project" value="UniProtKB-KW"/>
</dbReference>
<keyword evidence="5" id="KW-0808">Transferase</keyword>
<reference evidence="16" key="1">
    <citation type="journal article" date="2022" name="Int. J. Syst. Evol. Microbiol.">
        <title>Anaeromyxobacter oryzae sp. nov., Anaeromyxobacter diazotrophicus sp. nov. and Anaeromyxobacter paludicola sp. nov., isolated from paddy soils.</title>
        <authorList>
            <person name="Itoh H."/>
            <person name="Xu Z."/>
            <person name="Mise K."/>
            <person name="Masuda Y."/>
            <person name="Ushijima N."/>
            <person name="Hayakawa C."/>
            <person name="Shiratori Y."/>
            <person name="Senoo K."/>
        </authorList>
    </citation>
    <scope>NUCLEOTIDE SEQUENCE [LARGE SCALE GENOMIC DNA]</scope>
    <source>
        <strain evidence="16">Red232</strain>
    </source>
</reference>
<dbReference type="Pfam" id="PF13492">
    <property type="entry name" value="GAF_3"/>
    <property type="match status" value="1"/>
</dbReference>
<evidence type="ECO:0000256" key="8">
    <source>
        <dbReference type="ARBA" id="ARBA00022777"/>
    </source>
</evidence>
<dbReference type="SUPFAM" id="SSF55874">
    <property type="entry name" value="ATPase domain of HSP90 chaperone/DNA topoisomerase II/histidine kinase"/>
    <property type="match status" value="1"/>
</dbReference>
<keyword evidence="11" id="KW-0902">Two-component regulatory system</keyword>
<dbReference type="EC" id="2.7.13.3" evidence="3"/>
<dbReference type="InterPro" id="IPR036097">
    <property type="entry name" value="HisK_dim/P_sf"/>
</dbReference>
<dbReference type="InterPro" id="IPR029016">
    <property type="entry name" value="GAF-like_dom_sf"/>
</dbReference>
<evidence type="ECO:0000313" key="16">
    <source>
        <dbReference type="Proteomes" id="UP001162891"/>
    </source>
</evidence>
<dbReference type="InterPro" id="IPR003594">
    <property type="entry name" value="HATPase_dom"/>
</dbReference>
<dbReference type="InterPro" id="IPR038318">
    <property type="entry name" value="KdpD_sf"/>
</dbReference>
<dbReference type="SMART" id="SM00387">
    <property type="entry name" value="HATPase_c"/>
    <property type="match status" value="1"/>
</dbReference>
<evidence type="ECO:0000256" key="5">
    <source>
        <dbReference type="ARBA" id="ARBA00022679"/>
    </source>
</evidence>
<dbReference type="PROSITE" id="PS50109">
    <property type="entry name" value="HIS_KIN"/>
    <property type="match status" value="1"/>
</dbReference>
<proteinExistence type="predicted"/>
<evidence type="ECO:0000256" key="9">
    <source>
        <dbReference type="ARBA" id="ARBA00022840"/>
    </source>
</evidence>
<dbReference type="Pfam" id="PF00512">
    <property type="entry name" value="HisKA"/>
    <property type="match status" value="1"/>
</dbReference>
<dbReference type="Gene3D" id="3.30.450.40">
    <property type="match status" value="1"/>
</dbReference>
<dbReference type="InterPro" id="IPR003018">
    <property type="entry name" value="GAF"/>
</dbReference>
<dbReference type="EMBL" id="AP025591">
    <property type="protein sequence ID" value="BDG04148.1"/>
    <property type="molecule type" value="Genomic_DNA"/>
</dbReference>
<dbReference type="InterPro" id="IPR006016">
    <property type="entry name" value="UspA"/>
</dbReference>
<feature type="compositionally biased region" description="Low complexity" evidence="13">
    <location>
        <begin position="22"/>
        <end position="32"/>
    </location>
</feature>
<evidence type="ECO:0000313" key="15">
    <source>
        <dbReference type="EMBL" id="BDG04148.1"/>
    </source>
</evidence>
<accession>A0ABM7WXA6</accession>
<evidence type="ECO:0000256" key="11">
    <source>
        <dbReference type="ARBA" id="ARBA00023012"/>
    </source>
</evidence>
<dbReference type="InterPro" id="IPR014729">
    <property type="entry name" value="Rossmann-like_a/b/a_fold"/>
</dbReference>
<evidence type="ECO:0000256" key="4">
    <source>
        <dbReference type="ARBA" id="ARBA00022553"/>
    </source>
</evidence>
<name>A0ABM7WXA6_9BACT</name>
<dbReference type="InterPro" id="IPR005467">
    <property type="entry name" value="His_kinase_dom"/>
</dbReference>
<dbReference type="PRINTS" id="PR00344">
    <property type="entry name" value="BCTRLSENSOR"/>
</dbReference>
<dbReference type="Gene3D" id="1.20.120.620">
    <property type="entry name" value="Backbone structure of the membrane domain of e. Coli histidine kinase receptor kdpd"/>
    <property type="match status" value="1"/>
</dbReference>
<keyword evidence="9" id="KW-0067">ATP-binding</keyword>
<dbReference type="Pfam" id="PF13493">
    <property type="entry name" value="DUF4118"/>
    <property type="match status" value="1"/>
</dbReference>